<dbReference type="GO" id="GO:0005737">
    <property type="term" value="C:cytoplasm"/>
    <property type="evidence" value="ECO:0007669"/>
    <property type="project" value="TreeGrafter"/>
</dbReference>
<dbReference type="STRING" id="10195.A0A3M7R843"/>
<evidence type="ECO:0000313" key="4">
    <source>
        <dbReference type="EMBL" id="RNA19584.1"/>
    </source>
</evidence>
<evidence type="ECO:0000313" key="5">
    <source>
        <dbReference type="Proteomes" id="UP000276133"/>
    </source>
</evidence>
<dbReference type="PANTHER" id="PTHR10502">
    <property type="entry name" value="ANNEXIN"/>
    <property type="match status" value="1"/>
</dbReference>
<sequence length="148" mass="16979">MERFEEAAKSLKKSMKGIGTDESRMIKEIVNHTNSERQSIKEIYLTMYGKTLEESIKSEISGNFLEGVLALLEPVDKYEAKCLRKSLKAINTNGKILIQTICPKEAFEIENLKMIYNTIYERNLEKDIEAECKGYFGRILRSLVSCGR</sequence>
<dbReference type="GO" id="GO:0005886">
    <property type="term" value="C:plasma membrane"/>
    <property type="evidence" value="ECO:0007669"/>
    <property type="project" value="TreeGrafter"/>
</dbReference>
<dbReference type="OrthoDB" id="37886at2759"/>
<evidence type="ECO:0000256" key="1">
    <source>
        <dbReference type="ARBA" id="ARBA00007831"/>
    </source>
</evidence>
<dbReference type="InterPro" id="IPR001464">
    <property type="entry name" value="Annexin"/>
</dbReference>
<protein>
    <submittedName>
        <fullName evidence="4">Annexin A13 isoform X2</fullName>
    </submittedName>
</protein>
<dbReference type="Pfam" id="PF00191">
    <property type="entry name" value="Annexin"/>
    <property type="match status" value="2"/>
</dbReference>
<comment type="similarity">
    <text evidence="1">Belongs to the annexin family.</text>
</comment>
<dbReference type="GO" id="GO:0005634">
    <property type="term" value="C:nucleus"/>
    <property type="evidence" value="ECO:0007669"/>
    <property type="project" value="TreeGrafter"/>
</dbReference>
<keyword evidence="2" id="KW-0677">Repeat</keyword>
<dbReference type="InterPro" id="IPR018502">
    <property type="entry name" value="Annexin_repeat"/>
</dbReference>
<reference evidence="4 5" key="1">
    <citation type="journal article" date="2018" name="Sci. Rep.">
        <title>Genomic signatures of local adaptation to the degree of environmental predictability in rotifers.</title>
        <authorList>
            <person name="Franch-Gras L."/>
            <person name="Hahn C."/>
            <person name="Garcia-Roger E.M."/>
            <person name="Carmona M.J."/>
            <person name="Serra M."/>
            <person name="Gomez A."/>
        </authorList>
    </citation>
    <scope>NUCLEOTIDE SEQUENCE [LARGE SCALE GENOMIC DNA]</scope>
    <source>
        <strain evidence="4">HYR1</strain>
    </source>
</reference>
<keyword evidence="3" id="KW-0041">Annexin</keyword>
<dbReference type="GO" id="GO:0001786">
    <property type="term" value="F:phosphatidylserine binding"/>
    <property type="evidence" value="ECO:0007669"/>
    <property type="project" value="TreeGrafter"/>
</dbReference>
<evidence type="ECO:0000256" key="2">
    <source>
        <dbReference type="ARBA" id="ARBA00022737"/>
    </source>
</evidence>
<accession>A0A3M7R843</accession>
<feature type="non-terminal residue" evidence="4">
    <location>
        <position position="148"/>
    </location>
</feature>
<dbReference type="PROSITE" id="PS51897">
    <property type="entry name" value="ANNEXIN_2"/>
    <property type="match status" value="1"/>
</dbReference>
<dbReference type="PANTHER" id="PTHR10502:SF102">
    <property type="entry name" value="ANNEXIN B11"/>
    <property type="match status" value="1"/>
</dbReference>
<evidence type="ECO:0000256" key="3">
    <source>
        <dbReference type="ARBA" id="ARBA00023216"/>
    </source>
</evidence>
<proteinExistence type="inferred from homology"/>
<dbReference type="EMBL" id="REGN01004018">
    <property type="protein sequence ID" value="RNA19584.1"/>
    <property type="molecule type" value="Genomic_DNA"/>
</dbReference>
<dbReference type="GO" id="GO:0005544">
    <property type="term" value="F:calcium-dependent phospholipid binding"/>
    <property type="evidence" value="ECO:0007669"/>
    <property type="project" value="InterPro"/>
</dbReference>
<dbReference type="SUPFAM" id="SSF47874">
    <property type="entry name" value="Annexin"/>
    <property type="match status" value="1"/>
</dbReference>
<dbReference type="GO" id="GO:0005509">
    <property type="term" value="F:calcium ion binding"/>
    <property type="evidence" value="ECO:0007669"/>
    <property type="project" value="InterPro"/>
</dbReference>
<dbReference type="PRINTS" id="PR00196">
    <property type="entry name" value="ANNEXIN"/>
</dbReference>
<dbReference type="Proteomes" id="UP000276133">
    <property type="component" value="Unassembled WGS sequence"/>
</dbReference>
<dbReference type="Gene3D" id="1.10.220.10">
    <property type="entry name" value="Annexin"/>
    <property type="match status" value="2"/>
</dbReference>
<organism evidence="4 5">
    <name type="scientific">Brachionus plicatilis</name>
    <name type="common">Marine rotifer</name>
    <name type="synonym">Brachionus muelleri</name>
    <dbReference type="NCBI Taxonomy" id="10195"/>
    <lineage>
        <taxon>Eukaryota</taxon>
        <taxon>Metazoa</taxon>
        <taxon>Spiralia</taxon>
        <taxon>Gnathifera</taxon>
        <taxon>Rotifera</taxon>
        <taxon>Eurotatoria</taxon>
        <taxon>Monogononta</taxon>
        <taxon>Pseudotrocha</taxon>
        <taxon>Ploima</taxon>
        <taxon>Brachionidae</taxon>
        <taxon>Brachionus</taxon>
    </lineage>
</organism>
<dbReference type="SMART" id="SM00335">
    <property type="entry name" value="ANX"/>
    <property type="match status" value="2"/>
</dbReference>
<dbReference type="AlphaFoldDB" id="A0A3M7R843"/>
<keyword evidence="5" id="KW-1185">Reference proteome</keyword>
<dbReference type="GO" id="GO:0012506">
    <property type="term" value="C:vesicle membrane"/>
    <property type="evidence" value="ECO:0007669"/>
    <property type="project" value="TreeGrafter"/>
</dbReference>
<gene>
    <name evidence="4" type="ORF">BpHYR1_042749</name>
</gene>
<dbReference type="FunFam" id="1.10.220.10:FF:000005">
    <property type="entry name" value="Annexin"/>
    <property type="match status" value="1"/>
</dbReference>
<comment type="caution">
    <text evidence="4">The sequence shown here is derived from an EMBL/GenBank/DDBJ whole genome shotgun (WGS) entry which is preliminary data.</text>
</comment>
<dbReference type="InterPro" id="IPR037104">
    <property type="entry name" value="Annexin_sf"/>
</dbReference>
<name>A0A3M7R843_BRAPC</name>